<comment type="caution">
    <text evidence="1">Lacks conserved residue(s) required for the propagation of feature annotation.</text>
</comment>
<dbReference type="EnsemblMetazoa" id="CapteT191422">
    <property type="protein sequence ID" value="CapteP191422"/>
    <property type="gene ID" value="CapteG191422"/>
</dbReference>
<accession>R7U782</accession>
<reference evidence="6" key="1">
    <citation type="submission" date="2012-12" db="EMBL/GenBank/DDBJ databases">
        <authorList>
            <person name="Hellsten U."/>
            <person name="Grimwood J."/>
            <person name="Chapman J.A."/>
            <person name="Shapiro H."/>
            <person name="Aerts A."/>
            <person name="Otillar R.P."/>
            <person name="Terry A.Y."/>
            <person name="Boore J.L."/>
            <person name="Simakov O."/>
            <person name="Marletaz F."/>
            <person name="Cho S.-J."/>
            <person name="Edsinger-Gonzales E."/>
            <person name="Havlak P."/>
            <person name="Kuo D.-H."/>
            <person name="Larsson T."/>
            <person name="Lv J."/>
            <person name="Arendt D."/>
            <person name="Savage R."/>
            <person name="Osoegawa K."/>
            <person name="de Jong P."/>
            <person name="Lindberg D.R."/>
            <person name="Seaver E.C."/>
            <person name="Weisblat D.A."/>
            <person name="Putnam N.H."/>
            <person name="Grigoriev I.V."/>
            <person name="Rokhsar D.S."/>
        </authorList>
    </citation>
    <scope>NUCLEOTIDE SEQUENCE</scope>
    <source>
        <strain evidence="6">I ESC-2004</strain>
    </source>
</reference>
<evidence type="ECO:0000313" key="4">
    <source>
        <dbReference type="EMBL" id="ELU01976.1"/>
    </source>
</evidence>
<evidence type="ECO:0000256" key="1">
    <source>
        <dbReference type="PROSITE-ProRule" id="PRU00076"/>
    </source>
</evidence>
<dbReference type="Gene3D" id="2.10.25.10">
    <property type="entry name" value="Laminin"/>
    <property type="match status" value="1"/>
</dbReference>
<feature type="disulfide bond" evidence="1">
    <location>
        <begin position="59"/>
        <end position="68"/>
    </location>
</feature>
<reference evidence="4 6" key="2">
    <citation type="journal article" date="2013" name="Nature">
        <title>Insights into bilaterian evolution from three spiralian genomes.</title>
        <authorList>
            <person name="Simakov O."/>
            <person name="Marletaz F."/>
            <person name="Cho S.J."/>
            <person name="Edsinger-Gonzales E."/>
            <person name="Havlak P."/>
            <person name="Hellsten U."/>
            <person name="Kuo D.H."/>
            <person name="Larsson T."/>
            <person name="Lv J."/>
            <person name="Arendt D."/>
            <person name="Savage R."/>
            <person name="Osoegawa K."/>
            <person name="de Jong P."/>
            <person name="Grimwood J."/>
            <person name="Chapman J.A."/>
            <person name="Shapiro H."/>
            <person name="Aerts A."/>
            <person name="Otillar R.P."/>
            <person name="Terry A.Y."/>
            <person name="Boore J.L."/>
            <person name="Grigoriev I.V."/>
            <person name="Lindberg D.R."/>
            <person name="Seaver E.C."/>
            <person name="Weisblat D.A."/>
            <person name="Putnam N.H."/>
            <person name="Rokhsar D.S."/>
        </authorList>
    </citation>
    <scope>NUCLEOTIDE SEQUENCE</scope>
    <source>
        <strain evidence="4 6">I ESC-2004</strain>
    </source>
</reference>
<dbReference type="PROSITE" id="PS50026">
    <property type="entry name" value="EGF_3"/>
    <property type="match status" value="1"/>
</dbReference>
<organism evidence="4">
    <name type="scientific">Capitella teleta</name>
    <name type="common">Polychaete worm</name>
    <dbReference type="NCBI Taxonomy" id="283909"/>
    <lineage>
        <taxon>Eukaryota</taxon>
        <taxon>Metazoa</taxon>
        <taxon>Spiralia</taxon>
        <taxon>Lophotrochozoa</taxon>
        <taxon>Annelida</taxon>
        <taxon>Polychaeta</taxon>
        <taxon>Sedentaria</taxon>
        <taxon>Scolecida</taxon>
        <taxon>Capitellidae</taxon>
        <taxon>Capitella</taxon>
    </lineage>
</organism>
<dbReference type="PROSITE" id="PS01186">
    <property type="entry name" value="EGF_2"/>
    <property type="match status" value="1"/>
</dbReference>
<feature type="signal peptide" evidence="2">
    <location>
        <begin position="1"/>
        <end position="20"/>
    </location>
</feature>
<dbReference type="Proteomes" id="UP000014760">
    <property type="component" value="Unassembled WGS sequence"/>
</dbReference>
<sequence>MGHVGAVPLCLLFLLKTIACDHCSDVTQGEPCGPDVCYHGTCHSSVGEFGPLSYHYCQCDDGWSGAQCEYCCDLICPEGYSCRIDGNTTAHDSQQYCDLTAELQVDEGLPQFPSDFIPFDDGCSSASSFTRPNICGEYLCFSGVCNTTSEECLCDKHWYGVNCDICCTLECTAPDQCHSTQQENGSFVYSCQPPGVISRARTPPETSPSEDNTTSCSAARRNTTTECLPSLCYNGECVEGNTTLRSIPGLTISTEVCLCDDGWFGKECNTCCDLPCVNGSCRVEPYDDKKACYCYHGYTGEFCEEEIPTPTTTTDCFVHQIRLLLPVSGTKKKIGDRAFGLFESKLWNSLQQQQQQQQQNT</sequence>
<protein>
    <recommendedName>
        <fullName evidence="3">EGF-like domain-containing protein</fullName>
    </recommendedName>
</protein>
<feature type="chain" id="PRO_5008787704" description="EGF-like domain-containing protein" evidence="2">
    <location>
        <begin position="21"/>
        <end position="361"/>
    </location>
</feature>
<dbReference type="SUPFAM" id="SSF57196">
    <property type="entry name" value="EGF/Laminin"/>
    <property type="match status" value="1"/>
</dbReference>
<dbReference type="HOGENOM" id="CLU_767788_0_0_1"/>
<dbReference type="EMBL" id="AMQN01025305">
    <property type="status" value="NOT_ANNOTATED_CDS"/>
    <property type="molecule type" value="Genomic_DNA"/>
</dbReference>
<evidence type="ECO:0000313" key="5">
    <source>
        <dbReference type="EnsemblMetazoa" id="CapteP191422"/>
    </source>
</evidence>
<dbReference type="AlphaFoldDB" id="R7U782"/>
<dbReference type="SMART" id="SM00181">
    <property type="entry name" value="EGF"/>
    <property type="match status" value="4"/>
</dbReference>
<proteinExistence type="predicted"/>
<dbReference type="OrthoDB" id="6130531at2759"/>
<evidence type="ECO:0000256" key="2">
    <source>
        <dbReference type="SAM" id="SignalP"/>
    </source>
</evidence>
<keyword evidence="6" id="KW-1185">Reference proteome</keyword>
<dbReference type="PROSITE" id="PS00022">
    <property type="entry name" value="EGF_1"/>
    <property type="match status" value="4"/>
</dbReference>
<keyword evidence="1" id="KW-0245">EGF-like domain</keyword>
<keyword evidence="2" id="KW-0732">Signal</keyword>
<evidence type="ECO:0000313" key="6">
    <source>
        <dbReference type="Proteomes" id="UP000014760"/>
    </source>
</evidence>
<keyword evidence="1" id="KW-1015">Disulfide bond</keyword>
<reference evidence="5" key="3">
    <citation type="submission" date="2015-06" db="UniProtKB">
        <authorList>
            <consortium name="EnsemblMetazoa"/>
        </authorList>
    </citation>
    <scope>IDENTIFICATION</scope>
</reference>
<dbReference type="OMA" id="FCCKSVC"/>
<evidence type="ECO:0000259" key="3">
    <source>
        <dbReference type="PROSITE" id="PS50026"/>
    </source>
</evidence>
<dbReference type="EMBL" id="KB304509">
    <property type="protein sequence ID" value="ELU01976.1"/>
    <property type="molecule type" value="Genomic_DNA"/>
</dbReference>
<dbReference type="InterPro" id="IPR000742">
    <property type="entry name" value="EGF"/>
</dbReference>
<feature type="disulfide bond" evidence="1">
    <location>
        <begin position="32"/>
        <end position="42"/>
    </location>
</feature>
<name>R7U782_CAPTE</name>
<gene>
    <name evidence="4" type="ORF">CAPTEDRAFT_191422</name>
</gene>
<dbReference type="EMBL" id="AMQN01025304">
    <property type="status" value="NOT_ANNOTATED_CDS"/>
    <property type="molecule type" value="Genomic_DNA"/>
</dbReference>
<feature type="domain" description="EGF-like" evidence="3">
    <location>
        <begin position="28"/>
        <end position="69"/>
    </location>
</feature>